<evidence type="ECO:0000256" key="1">
    <source>
        <dbReference type="SAM" id="MobiDB-lite"/>
    </source>
</evidence>
<name>L1IUL6_GUITC</name>
<protein>
    <submittedName>
        <fullName evidence="3 4">Uncharacterized protein</fullName>
    </submittedName>
</protein>
<evidence type="ECO:0000313" key="4">
    <source>
        <dbReference type="EnsemblProtists" id="EKX39923"/>
    </source>
</evidence>
<dbReference type="RefSeq" id="XP_005826903.1">
    <property type="nucleotide sequence ID" value="XM_005826846.1"/>
</dbReference>
<dbReference type="HOGENOM" id="CLU_1121868_0_0_1"/>
<keyword evidence="5" id="KW-1185">Reference proteome</keyword>
<organism evidence="3">
    <name type="scientific">Guillardia theta (strain CCMP2712)</name>
    <name type="common">Cryptophyte</name>
    <dbReference type="NCBI Taxonomy" id="905079"/>
    <lineage>
        <taxon>Eukaryota</taxon>
        <taxon>Cryptophyceae</taxon>
        <taxon>Pyrenomonadales</taxon>
        <taxon>Geminigeraceae</taxon>
        <taxon>Guillardia</taxon>
    </lineage>
</organism>
<dbReference type="GeneID" id="17296686"/>
<dbReference type="KEGG" id="gtt:GUITHDRAFT_113916"/>
<sequence>MVVERNGGEEVKQSGLSPSKSPSLFRLRMKGMADDSAAENRSSNTMDNVHTPVKAYEGCLTDSVRKRNLQRLGTVCYYDSASKCRSPAGSLFSPSAGGLQVQMENGRSMPYNEFCQLARDAKQGTTPLKPAAQSKVLDIVAVEMSMGTLMEKVVVVEMMLMMVMEMAMIEMVMMMTTTTTTWILARGLISVKKRRMETSARLLNINSTVSEKVLIKAINRLQGTEEEDRTGLSRKELIDKYVELMHEN</sequence>
<reference evidence="3 5" key="1">
    <citation type="journal article" date="2012" name="Nature">
        <title>Algal genomes reveal evolutionary mosaicism and the fate of nucleomorphs.</title>
        <authorList>
            <consortium name="DOE Joint Genome Institute"/>
            <person name="Curtis B.A."/>
            <person name="Tanifuji G."/>
            <person name="Burki F."/>
            <person name="Gruber A."/>
            <person name="Irimia M."/>
            <person name="Maruyama S."/>
            <person name="Arias M.C."/>
            <person name="Ball S.G."/>
            <person name="Gile G.H."/>
            <person name="Hirakawa Y."/>
            <person name="Hopkins J.F."/>
            <person name="Kuo A."/>
            <person name="Rensing S.A."/>
            <person name="Schmutz J."/>
            <person name="Symeonidi A."/>
            <person name="Elias M."/>
            <person name="Eveleigh R.J."/>
            <person name="Herman E.K."/>
            <person name="Klute M.J."/>
            <person name="Nakayama T."/>
            <person name="Obornik M."/>
            <person name="Reyes-Prieto A."/>
            <person name="Armbrust E.V."/>
            <person name="Aves S.J."/>
            <person name="Beiko R.G."/>
            <person name="Coutinho P."/>
            <person name="Dacks J.B."/>
            <person name="Durnford D.G."/>
            <person name="Fast N.M."/>
            <person name="Green B.R."/>
            <person name="Grisdale C.J."/>
            <person name="Hempel F."/>
            <person name="Henrissat B."/>
            <person name="Hoppner M.P."/>
            <person name="Ishida K."/>
            <person name="Kim E."/>
            <person name="Koreny L."/>
            <person name="Kroth P.G."/>
            <person name="Liu Y."/>
            <person name="Malik S.B."/>
            <person name="Maier U.G."/>
            <person name="McRose D."/>
            <person name="Mock T."/>
            <person name="Neilson J.A."/>
            <person name="Onodera N.T."/>
            <person name="Poole A.M."/>
            <person name="Pritham E.J."/>
            <person name="Richards T.A."/>
            <person name="Rocap G."/>
            <person name="Roy S.W."/>
            <person name="Sarai C."/>
            <person name="Schaack S."/>
            <person name="Shirato S."/>
            <person name="Slamovits C.H."/>
            <person name="Spencer D.F."/>
            <person name="Suzuki S."/>
            <person name="Worden A.Z."/>
            <person name="Zauner S."/>
            <person name="Barry K."/>
            <person name="Bell C."/>
            <person name="Bharti A.K."/>
            <person name="Crow J.A."/>
            <person name="Grimwood J."/>
            <person name="Kramer R."/>
            <person name="Lindquist E."/>
            <person name="Lucas S."/>
            <person name="Salamov A."/>
            <person name="McFadden G.I."/>
            <person name="Lane C.E."/>
            <person name="Keeling P.J."/>
            <person name="Gray M.W."/>
            <person name="Grigoriev I.V."/>
            <person name="Archibald J.M."/>
        </authorList>
    </citation>
    <scope>NUCLEOTIDE SEQUENCE</scope>
    <source>
        <strain evidence="3 5">CCMP2712</strain>
    </source>
</reference>
<reference evidence="4" key="3">
    <citation type="submission" date="2016-03" db="UniProtKB">
        <authorList>
            <consortium name="EnsemblProtists"/>
        </authorList>
    </citation>
    <scope>IDENTIFICATION</scope>
</reference>
<feature type="compositionally biased region" description="Basic and acidic residues" evidence="1">
    <location>
        <begin position="1"/>
        <end position="12"/>
    </location>
</feature>
<dbReference type="Proteomes" id="UP000011087">
    <property type="component" value="Unassembled WGS sequence"/>
</dbReference>
<dbReference type="AlphaFoldDB" id="L1IUL6"/>
<keyword evidence="2" id="KW-0812">Transmembrane</keyword>
<gene>
    <name evidence="3" type="ORF">GUITHDRAFT_113916</name>
</gene>
<evidence type="ECO:0000256" key="2">
    <source>
        <dbReference type="SAM" id="Phobius"/>
    </source>
</evidence>
<evidence type="ECO:0000313" key="5">
    <source>
        <dbReference type="Proteomes" id="UP000011087"/>
    </source>
</evidence>
<accession>L1IUL6</accession>
<feature type="region of interest" description="Disordered" evidence="1">
    <location>
        <begin position="1"/>
        <end position="23"/>
    </location>
</feature>
<keyword evidence="2" id="KW-1133">Transmembrane helix</keyword>
<dbReference type="EMBL" id="JH993035">
    <property type="protein sequence ID" value="EKX39923.1"/>
    <property type="molecule type" value="Genomic_DNA"/>
</dbReference>
<evidence type="ECO:0000313" key="3">
    <source>
        <dbReference type="EMBL" id="EKX39923.1"/>
    </source>
</evidence>
<dbReference type="EnsemblProtists" id="EKX39923">
    <property type="protein sequence ID" value="EKX39923"/>
    <property type="gene ID" value="GUITHDRAFT_113916"/>
</dbReference>
<reference evidence="5" key="2">
    <citation type="submission" date="2012-11" db="EMBL/GenBank/DDBJ databases">
        <authorList>
            <person name="Kuo A."/>
            <person name="Curtis B.A."/>
            <person name="Tanifuji G."/>
            <person name="Burki F."/>
            <person name="Gruber A."/>
            <person name="Irimia M."/>
            <person name="Maruyama S."/>
            <person name="Arias M.C."/>
            <person name="Ball S.G."/>
            <person name="Gile G.H."/>
            <person name="Hirakawa Y."/>
            <person name="Hopkins J.F."/>
            <person name="Rensing S.A."/>
            <person name="Schmutz J."/>
            <person name="Symeonidi A."/>
            <person name="Elias M."/>
            <person name="Eveleigh R.J."/>
            <person name="Herman E.K."/>
            <person name="Klute M.J."/>
            <person name="Nakayama T."/>
            <person name="Obornik M."/>
            <person name="Reyes-Prieto A."/>
            <person name="Armbrust E.V."/>
            <person name="Aves S.J."/>
            <person name="Beiko R.G."/>
            <person name="Coutinho P."/>
            <person name="Dacks J.B."/>
            <person name="Durnford D.G."/>
            <person name="Fast N.M."/>
            <person name="Green B.R."/>
            <person name="Grisdale C."/>
            <person name="Hempe F."/>
            <person name="Henrissat B."/>
            <person name="Hoppner M.P."/>
            <person name="Ishida K.-I."/>
            <person name="Kim E."/>
            <person name="Koreny L."/>
            <person name="Kroth P.G."/>
            <person name="Liu Y."/>
            <person name="Malik S.-B."/>
            <person name="Maier U.G."/>
            <person name="McRose D."/>
            <person name="Mock T."/>
            <person name="Neilson J.A."/>
            <person name="Onodera N.T."/>
            <person name="Poole A.M."/>
            <person name="Pritham E.J."/>
            <person name="Richards T.A."/>
            <person name="Rocap G."/>
            <person name="Roy S.W."/>
            <person name="Sarai C."/>
            <person name="Schaack S."/>
            <person name="Shirato S."/>
            <person name="Slamovits C.H."/>
            <person name="Spencer D.F."/>
            <person name="Suzuki S."/>
            <person name="Worden A.Z."/>
            <person name="Zauner S."/>
            <person name="Barry K."/>
            <person name="Bell C."/>
            <person name="Bharti A.K."/>
            <person name="Crow J.A."/>
            <person name="Grimwood J."/>
            <person name="Kramer R."/>
            <person name="Lindquist E."/>
            <person name="Lucas S."/>
            <person name="Salamov A."/>
            <person name="McFadden G.I."/>
            <person name="Lane C.E."/>
            <person name="Keeling P.J."/>
            <person name="Gray M.W."/>
            <person name="Grigoriev I.V."/>
            <person name="Archibald J.M."/>
        </authorList>
    </citation>
    <scope>NUCLEOTIDE SEQUENCE</scope>
    <source>
        <strain evidence="5">CCMP2712</strain>
    </source>
</reference>
<feature type="transmembrane region" description="Helical" evidence="2">
    <location>
        <begin position="158"/>
        <end position="185"/>
    </location>
</feature>
<proteinExistence type="predicted"/>
<dbReference type="PaxDb" id="55529-EKX39923"/>
<keyword evidence="2" id="KW-0472">Membrane</keyword>